<keyword evidence="2" id="KW-1185">Reference proteome</keyword>
<dbReference type="Proteomes" id="UP001291623">
    <property type="component" value="Unassembled WGS sequence"/>
</dbReference>
<dbReference type="PANTHER" id="PTHR43686">
    <property type="entry name" value="SULFURTRANSFERASE-RELATED"/>
    <property type="match status" value="1"/>
</dbReference>
<dbReference type="SUPFAM" id="SSF53383">
    <property type="entry name" value="PLP-dependent transferases"/>
    <property type="match status" value="1"/>
</dbReference>
<dbReference type="Gene3D" id="3.90.1150.10">
    <property type="entry name" value="Aspartate Aminotransferase, domain 1"/>
    <property type="match status" value="1"/>
</dbReference>
<dbReference type="InterPro" id="IPR015424">
    <property type="entry name" value="PyrdxlP-dep_Trfase"/>
</dbReference>
<protein>
    <recommendedName>
        <fullName evidence="3">Aminotransferase class V domain-containing protein</fullName>
    </recommendedName>
</protein>
<proteinExistence type="predicted"/>
<dbReference type="PANTHER" id="PTHR43686:SF1">
    <property type="entry name" value="AMINOTRAN_5 DOMAIN-CONTAINING PROTEIN"/>
    <property type="match status" value="1"/>
</dbReference>
<reference evidence="1" key="1">
    <citation type="submission" date="2023-12" db="EMBL/GenBank/DDBJ databases">
        <title>Genome assembly of Anisodus tanguticus.</title>
        <authorList>
            <person name="Wang Y.-J."/>
        </authorList>
    </citation>
    <scope>NUCLEOTIDE SEQUENCE</scope>
    <source>
        <strain evidence="1">KB-2021</strain>
        <tissue evidence="1">Leaf</tissue>
    </source>
</reference>
<organism evidence="1 2">
    <name type="scientific">Anisodus tanguticus</name>
    <dbReference type="NCBI Taxonomy" id="243964"/>
    <lineage>
        <taxon>Eukaryota</taxon>
        <taxon>Viridiplantae</taxon>
        <taxon>Streptophyta</taxon>
        <taxon>Embryophyta</taxon>
        <taxon>Tracheophyta</taxon>
        <taxon>Spermatophyta</taxon>
        <taxon>Magnoliopsida</taxon>
        <taxon>eudicotyledons</taxon>
        <taxon>Gunneridae</taxon>
        <taxon>Pentapetalae</taxon>
        <taxon>asterids</taxon>
        <taxon>lamiids</taxon>
        <taxon>Solanales</taxon>
        <taxon>Solanaceae</taxon>
        <taxon>Solanoideae</taxon>
        <taxon>Hyoscyameae</taxon>
        <taxon>Anisodus</taxon>
    </lineage>
</organism>
<dbReference type="AlphaFoldDB" id="A0AAE1RZA4"/>
<evidence type="ECO:0000313" key="2">
    <source>
        <dbReference type="Proteomes" id="UP001291623"/>
    </source>
</evidence>
<evidence type="ECO:0008006" key="3">
    <source>
        <dbReference type="Google" id="ProtNLM"/>
    </source>
</evidence>
<gene>
    <name evidence="1" type="ORF">RND71_022067</name>
</gene>
<evidence type="ECO:0000313" key="1">
    <source>
        <dbReference type="EMBL" id="KAK4359838.1"/>
    </source>
</evidence>
<dbReference type="InterPro" id="IPR015422">
    <property type="entry name" value="PyrdxlP-dep_Trfase_small"/>
</dbReference>
<name>A0AAE1RZA4_9SOLA</name>
<comment type="caution">
    <text evidence="1">The sequence shown here is derived from an EMBL/GenBank/DDBJ whole genome shotgun (WGS) entry which is preliminary data.</text>
</comment>
<sequence length="159" mass="18215">MAMVKTMRFTYGETGNKKDKPLHGPFVAKLLNDLISIQARGGCACAGPYGHILLKVDEPQSLAFKDAIEMGYSGVKPGWTRVSFPYYMSKEEFEFIHAALEFISIYGERFLPLYNFNCWSGAWTFKKKALREALMTEGSQLQLLWLTNDERIEPRLPRH</sequence>
<accession>A0AAE1RZA4</accession>
<dbReference type="EMBL" id="JAVYJV010000011">
    <property type="protein sequence ID" value="KAK4359838.1"/>
    <property type="molecule type" value="Genomic_DNA"/>
</dbReference>